<organism evidence="1 2">
    <name type="scientific">Parasponia andersonii</name>
    <name type="common">Sponia andersonii</name>
    <dbReference type="NCBI Taxonomy" id="3476"/>
    <lineage>
        <taxon>Eukaryota</taxon>
        <taxon>Viridiplantae</taxon>
        <taxon>Streptophyta</taxon>
        <taxon>Embryophyta</taxon>
        <taxon>Tracheophyta</taxon>
        <taxon>Spermatophyta</taxon>
        <taxon>Magnoliopsida</taxon>
        <taxon>eudicotyledons</taxon>
        <taxon>Gunneridae</taxon>
        <taxon>Pentapetalae</taxon>
        <taxon>rosids</taxon>
        <taxon>fabids</taxon>
        <taxon>Rosales</taxon>
        <taxon>Cannabaceae</taxon>
        <taxon>Parasponia</taxon>
    </lineage>
</organism>
<sequence length="110" mass="12669">MIKRFYLIGGIDYPNLKQAFLSSIPNPLGEETFRLLSSSGKTLQNTTLGELYQLVLRALDKMCSENKFLQEYMKQTKHLDKACSQKDLLTKCSAHNTCSCTQKRSRKHRH</sequence>
<dbReference type="PANTHER" id="PTHR48435">
    <property type="entry name" value="POLYPROTEIN"/>
    <property type="match status" value="1"/>
</dbReference>
<dbReference type="InterPro" id="IPR053098">
    <property type="entry name" value="Petuviruses_polyprotein"/>
</dbReference>
<comment type="caution">
    <text evidence="1">The sequence shown here is derived from an EMBL/GenBank/DDBJ whole genome shotgun (WGS) entry which is preliminary data.</text>
</comment>
<evidence type="ECO:0000313" key="1">
    <source>
        <dbReference type="EMBL" id="PON64119.1"/>
    </source>
</evidence>
<keyword evidence="2" id="KW-1185">Reference proteome</keyword>
<name>A0A2P5CST4_PARAD</name>
<dbReference type="AlphaFoldDB" id="A0A2P5CST4"/>
<dbReference type="OrthoDB" id="1112440at2759"/>
<reference evidence="2" key="1">
    <citation type="submission" date="2016-06" db="EMBL/GenBank/DDBJ databases">
        <title>Parallel loss of symbiosis genes in relatives of nitrogen-fixing non-legume Parasponia.</title>
        <authorList>
            <person name="Van Velzen R."/>
            <person name="Holmer R."/>
            <person name="Bu F."/>
            <person name="Rutten L."/>
            <person name="Van Zeijl A."/>
            <person name="Liu W."/>
            <person name="Santuari L."/>
            <person name="Cao Q."/>
            <person name="Sharma T."/>
            <person name="Shen D."/>
            <person name="Roswanjaya Y."/>
            <person name="Wardhani T."/>
            <person name="Kalhor M.S."/>
            <person name="Jansen J."/>
            <person name="Van den Hoogen J."/>
            <person name="Gungor B."/>
            <person name="Hartog M."/>
            <person name="Hontelez J."/>
            <person name="Verver J."/>
            <person name="Yang W.-C."/>
            <person name="Schijlen E."/>
            <person name="Repin R."/>
            <person name="Schilthuizen M."/>
            <person name="Schranz E."/>
            <person name="Heidstra R."/>
            <person name="Miyata K."/>
            <person name="Fedorova E."/>
            <person name="Kohlen W."/>
            <person name="Bisseling T."/>
            <person name="Smit S."/>
            <person name="Geurts R."/>
        </authorList>
    </citation>
    <scope>NUCLEOTIDE SEQUENCE [LARGE SCALE GENOMIC DNA]</scope>
    <source>
        <strain evidence="2">cv. WU1-14</strain>
    </source>
</reference>
<gene>
    <name evidence="1" type="ORF">PanWU01x14_126410</name>
</gene>
<accession>A0A2P5CST4</accession>
<dbReference type="EMBL" id="JXTB01000098">
    <property type="protein sequence ID" value="PON64119.1"/>
    <property type="molecule type" value="Genomic_DNA"/>
</dbReference>
<dbReference type="PANTHER" id="PTHR48435:SF1">
    <property type="entry name" value="POLYPROTEIN"/>
    <property type="match status" value="1"/>
</dbReference>
<proteinExistence type="predicted"/>
<dbReference type="Proteomes" id="UP000237105">
    <property type="component" value="Unassembled WGS sequence"/>
</dbReference>
<protein>
    <submittedName>
        <fullName evidence="1">Uncharacterized protein</fullName>
    </submittedName>
</protein>
<feature type="non-terminal residue" evidence="1">
    <location>
        <position position="110"/>
    </location>
</feature>
<evidence type="ECO:0000313" key="2">
    <source>
        <dbReference type="Proteomes" id="UP000237105"/>
    </source>
</evidence>